<dbReference type="NCBIfam" id="TIGR02481">
    <property type="entry name" value="hemeryth_dom"/>
    <property type="match status" value="1"/>
</dbReference>
<keyword evidence="3" id="KW-0479">Metal-binding</keyword>
<evidence type="ECO:0000256" key="1">
    <source>
        <dbReference type="ARBA" id="ARBA00010587"/>
    </source>
</evidence>
<dbReference type="RefSeq" id="WP_126465074.1">
    <property type="nucleotide sequence ID" value="NZ_FLYE01000010.1"/>
</dbReference>
<dbReference type="STRING" id="1867952.MTBPR1_180025"/>
<dbReference type="InterPro" id="IPR035938">
    <property type="entry name" value="Hemerythrin-like_sf"/>
</dbReference>
<comment type="similarity">
    <text evidence="1">Belongs to the hemerythrin family.</text>
</comment>
<protein>
    <submittedName>
        <fullName evidence="6">Putative Hemerythrin</fullName>
    </submittedName>
</protein>
<dbReference type="InterPro" id="IPR012312">
    <property type="entry name" value="Hemerythrin-like"/>
</dbReference>
<name>A0A1C3RFX0_9PROT</name>
<dbReference type="EMBL" id="FLYE01000010">
    <property type="protein sequence ID" value="SCA56112.1"/>
    <property type="molecule type" value="Genomic_DNA"/>
</dbReference>
<dbReference type="PROSITE" id="PS00550">
    <property type="entry name" value="HEMERYTHRINS"/>
    <property type="match status" value="1"/>
</dbReference>
<dbReference type="SUPFAM" id="SSF47188">
    <property type="entry name" value="Hemerythrin-like"/>
    <property type="match status" value="1"/>
</dbReference>
<gene>
    <name evidence="6" type="ORF">MTBPR1_180025</name>
</gene>
<feature type="domain" description="Hemerythrin-like" evidence="5">
    <location>
        <begin position="12"/>
        <end position="137"/>
    </location>
</feature>
<organism evidence="6 7">
    <name type="scientific">Candidatus Terasakiella magnetica</name>
    <dbReference type="NCBI Taxonomy" id="1867952"/>
    <lineage>
        <taxon>Bacteria</taxon>
        <taxon>Pseudomonadati</taxon>
        <taxon>Pseudomonadota</taxon>
        <taxon>Alphaproteobacteria</taxon>
        <taxon>Rhodospirillales</taxon>
        <taxon>Terasakiellaceae</taxon>
        <taxon>Terasakiella</taxon>
    </lineage>
</organism>
<keyword evidence="4" id="KW-0408">Iron</keyword>
<dbReference type="Pfam" id="PF01814">
    <property type="entry name" value="Hemerythrin"/>
    <property type="match status" value="1"/>
</dbReference>
<proteinExistence type="inferred from homology"/>
<keyword evidence="2" id="KW-0813">Transport</keyword>
<dbReference type="GO" id="GO:0046872">
    <property type="term" value="F:metal ion binding"/>
    <property type="evidence" value="ECO:0007669"/>
    <property type="project" value="UniProtKB-KW"/>
</dbReference>
<evidence type="ECO:0000256" key="4">
    <source>
        <dbReference type="ARBA" id="ARBA00023004"/>
    </source>
</evidence>
<evidence type="ECO:0000256" key="3">
    <source>
        <dbReference type="ARBA" id="ARBA00022723"/>
    </source>
</evidence>
<evidence type="ECO:0000313" key="6">
    <source>
        <dbReference type="EMBL" id="SCA56112.1"/>
    </source>
</evidence>
<dbReference type="InterPro" id="IPR050669">
    <property type="entry name" value="Hemerythrin"/>
</dbReference>
<accession>A0A1C3RFX0</accession>
<reference evidence="6 7" key="1">
    <citation type="submission" date="2016-07" db="EMBL/GenBank/DDBJ databases">
        <authorList>
            <person name="Lefevre C.T."/>
        </authorList>
    </citation>
    <scope>NUCLEOTIDE SEQUENCE [LARGE SCALE GENOMIC DNA]</scope>
    <source>
        <strain evidence="6">PR1</strain>
    </source>
</reference>
<evidence type="ECO:0000256" key="2">
    <source>
        <dbReference type="ARBA" id="ARBA00022621"/>
    </source>
</evidence>
<dbReference type="NCBIfam" id="NF033749">
    <property type="entry name" value="bact_hemeryth"/>
    <property type="match status" value="1"/>
</dbReference>
<dbReference type="GO" id="GO:0005344">
    <property type="term" value="F:oxygen carrier activity"/>
    <property type="evidence" value="ECO:0007669"/>
    <property type="project" value="UniProtKB-KW"/>
</dbReference>
<dbReference type="InterPro" id="IPR012827">
    <property type="entry name" value="Hemerythrin_metal-bd"/>
</dbReference>
<dbReference type="OrthoDB" id="9803916at2"/>
<dbReference type="PANTHER" id="PTHR37164:SF1">
    <property type="entry name" value="BACTERIOHEMERYTHRIN"/>
    <property type="match status" value="1"/>
</dbReference>
<keyword evidence="2" id="KW-0561">Oxygen transport</keyword>
<dbReference type="PANTHER" id="PTHR37164">
    <property type="entry name" value="BACTERIOHEMERYTHRIN"/>
    <property type="match status" value="1"/>
</dbReference>
<keyword evidence="7" id="KW-1185">Reference proteome</keyword>
<dbReference type="Gene3D" id="1.20.120.50">
    <property type="entry name" value="Hemerythrin-like"/>
    <property type="match status" value="1"/>
</dbReference>
<dbReference type="AlphaFoldDB" id="A0A1C3RFX0"/>
<evidence type="ECO:0000259" key="5">
    <source>
        <dbReference type="Pfam" id="PF01814"/>
    </source>
</evidence>
<evidence type="ECO:0000313" key="7">
    <source>
        <dbReference type="Proteomes" id="UP000231658"/>
    </source>
</evidence>
<sequence>MSFKWQESMSVGISVVDDDHKKLIAMIEQFRGLVDTLNEKSEKEAAIELDQVFYLLHDFTKTHFRREEMIMKALKYPDVKRHVVLHQELIKQLMTAYGKFKEERTKGNLQGPINELATLLNQWIVNHILQEDLQLKRMKKPTA</sequence>
<dbReference type="CDD" id="cd12107">
    <property type="entry name" value="Hemerythrin"/>
    <property type="match status" value="1"/>
</dbReference>
<dbReference type="InterPro" id="IPR016131">
    <property type="entry name" value="Haemerythrin_Fe_BS"/>
</dbReference>
<dbReference type="Proteomes" id="UP000231658">
    <property type="component" value="Unassembled WGS sequence"/>
</dbReference>